<evidence type="ECO:0000259" key="5">
    <source>
        <dbReference type="PROSITE" id="PS50893"/>
    </source>
</evidence>
<protein>
    <submittedName>
        <fullName evidence="6">ABC transporter ATP-binding protein</fullName>
    </submittedName>
</protein>
<dbReference type="EMBL" id="AP027925">
    <property type="protein sequence ID" value="BED92498.1"/>
    <property type="molecule type" value="Genomic_DNA"/>
</dbReference>
<keyword evidence="2" id="KW-0813">Transport</keyword>
<dbReference type="Pfam" id="PF00005">
    <property type="entry name" value="ABC_tran"/>
    <property type="match status" value="1"/>
</dbReference>
<evidence type="ECO:0000256" key="4">
    <source>
        <dbReference type="ARBA" id="ARBA00022840"/>
    </source>
</evidence>
<evidence type="ECO:0000256" key="2">
    <source>
        <dbReference type="ARBA" id="ARBA00022448"/>
    </source>
</evidence>
<sequence length="340" mass="38339">MIEIKNLVKKYSNKTVLNKINFTVSEGEILGFLGPNGAGKSTTMNIITGYIAPTNGTVVIDDVDIMKNPKKAKLKIGYLPEIPPLYIDMTVKSYLDFMYNLKKIKFSRQNHIEEVCKSVEIQDVYNKIIKKLSKGYKQRVGIAQALLGYPPVIILDEPTVGLDPNQIISVRKLIKSLGKKHTVIISSHILSEIQAVSDRVVVISKGKIVADNTVEGIEKMSSRDSNIVLQIDGDQEEVENVLKTVEGIKKIKDIFFKEKNVYEYIIEFDTNIDVRRNIFKILSEKDFTILKFDIVKPSLEDVFIKLTSANYVENNNNDDSLNYIKDSENNNGSGKNDSNI</sequence>
<dbReference type="SUPFAM" id="SSF52540">
    <property type="entry name" value="P-loop containing nucleoside triphosphate hydrolases"/>
    <property type="match status" value="1"/>
</dbReference>
<dbReference type="PANTHER" id="PTHR43335">
    <property type="entry name" value="ABC TRANSPORTER, ATP-BINDING PROTEIN"/>
    <property type="match status" value="1"/>
</dbReference>
<dbReference type="PANTHER" id="PTHR43335:SF4">
    <property type="entry name" value="ABC TRANSPORTER, ATP-BINDING PROTEIN"/>
    <property type="match status" value="1"/>
</dbReference>
<organism evidence="6">
    <name type="scientific">Candidatus Paraimprobicoccus trichonymphae</name>
    <dbReference type="NCBI Taxonomy" id="3033793"/>
    <lineage>
        <taxon>Bacteria</taxon>
        <taxon>Bacillati</taxon>
        <taxon>Bacillota</taxon>
        <taxon>Clostridia</taxon>
        <taxon>Candidatus Paraimprobicoccus</taxon>
    </lineage>
</organism>
<keyword evidence="4 6" id="KW-0067">ATP-binding</keyword>
<gene>
    <name evidence="6" type="ORF">RsTaC01_0241</name>
</gene>
<dbReference type="InterPro" id="IPR003593">
    <property type="entry name" value="AAA+_ATPase"/>
</dbReference>
<dbReference type="AlphaFoldDB" id="A0AA48I9B9"/>
<dbReference type="Gene3D" id="3.40.50.300">
    <property type="entry name" value="P-loop containing nucleotide triphosphate hydrolases"/>
    <property type="match status" value="1"/>
</dbReference>
<evidence type="ECO:0000313" key="6">
    <source>
        <dbReference type="EMBL" id="BED92498.1"/>
    </source>
</evidence>
<accession>A0AA48I9B9</accession>
<feature type="domain" description="ABC transporter" evidence="5">
    <location>
        <begin position="2"/>
        <end position="230"/>
    </location>
</feature>
<name>A0AA48I9B9_9FIRM</name>
<dbReference type="KEGG" id="ptrh:RsTaC01_0241"/>
<keyword evidence="3" id="KW-0547">Nucleotide-binding</keyword>
<dbReference type="InterPro" id="IPR003439">
    <property type="entry name" value="ABC_transporter-like_ATP-bd"/>
</dbReference>
<proteinExistence type="inferred from homology"/>
<dbReference type="PROSITE" id="PS50893">
    <property type="entry name" value="ABC_TRANSPORTER_2"/>
    <property type="match status" value="1"/>
</dbReference>
<comment type="similarity">
    <text evidence="1">Belongs to the ABC transporter superfamily.</text>
</comment>
<dbReference type="GO" id="GO:0016887">
    <property type="term" value="F:ATP hydrolysis activity"/>
    <property type="evidence" value="ECO:0007669"/>
    <property type="project" value="InterPro"/>
</dbReference>
<dbReference type="SMART" id="SM00382">
    <property type="entry name" value="AAA"/>
    <property type="match status" value="1"/>
</dbReference>
<dbReference type="Proteomes" id="UP001335720">
    <property type="component" value="Chromosome"/>
</dbReference>
<dbReference type="InterPro" id="IPR027417">
    <property type="entry name" value="P-loop_NTPase"/>
</dbReference>
<reference evidence="6" key="1">
    <citation type="journal article" date="2023" name="ISME J.">
        <title>Emergence of putative energy parasites within Clostridia revealed by genome analysis of a novel endosymbiotic clade.</title>
        <authorList>
            <person name="Takahashi K."/>
            <person name="Kuwahara H."/>
            <person name="Horikawa Y."/>
            <person name="Izawa K."/>
            <person name="Kato D."/>
            <person name="Inagaki T."/>
            <person name="Yuki M."/>
            <person name="Ohkuma M."/>
            <person name="Hongoh Y."/>
        </authorList>
    </citation>
    <scope>NUCLEOTIDE SEQUENCE</scope>
    <source>
        <strain evidence="6">RsTa-C01</strain>
    </source>
</reference>
<dbReference type="GO" id="GO:0005524">
    <property type="term" value="F:ATP binding"/>
    <property type="evidence" value="ECO:0007669"/>
    <property type="project" value="UniProtKB-KW"/>
</dbReference>
<evidence type="ECO:0000256" key="1">
    <source>
        <dbReference type="ARBA" id="ARBA00005417"/>
    </source>
</evidence>
<evidence type="ECO:0000256" key="3">
    <source>
        <dbReference type="ARBA" id="ARBA00022741"/>
    </source>
</evidence>